<dbReference type="InterPro" id="IPR046978">
    <property type="entry name" value="MTMR4_FYVE"/>
</dbReference>
<dbReference type="GO" id="GO:0008270">
    <property type="term" value="F:zinc ion binding"/>
    <property type="evidence" value="ECO:0007669"/>
    <property type="project" value="UniProtKB-KW"/>
</dbReference>
<dbReference type="InterPro" id="IPR013083">
    <property type="entry name" value="Znf_RING/FYVE/PHD"/>
</dbReference>
<dbReference type="InterPro" id="IPR003595">
    <property type="entry name" value="Tyr_Pase_cat"/>
</dbReference>
<dbReference type="SUPFAM" id="SSF57903">
    <property type="entry name" value="FYVE/PHD zinc finger"/>
    <property type="match status" value="1"/>
</dbReference>
<feature type="region of interest" description="Disordered" evidence="9">
    <location>
        <begin position="641"/>
        <end position="693"/>
    </location>
</feature>
<accession>A0A182FA74</accession>
<dbReference type="PANTHER" id="PTHR11365">
    <property type="entry name" value="5-OXOPROLINASE RELATED"/>
    <property type="match status" value="1"/>
</dbReference>
<dbReference type="InterPro" id="IPR017455">
    <property type="entry name" value="Znf_FYVE-rel"/>
</dbReference>
<comment type="similarity">
    <text evidence="1">Belongs to the protein-tyrosine phosphatase family. Non-receptor class myotubularin subfamily.</text>
</comment>
<dbReference type="GO" id="GO:0005829">
    <property type="term" value="C:cytosol"/>
    <property type="evidence" value="ECO:0007669"/>
    <property type="project" value="TreeGrafter"/>
</dbReference>
<evidence type="ECO:0000313" key="10">
    <source>
        <dbReference type="EnsemblMetazoa" id="AALB003402-PA"/>
    </source>
</evidence>
<dbReference type="Gene3D" id="3.30.40.10">
    <property type="entry name" value="Zinc/RING finger domain, C3HC4 (zinc finger)"/>
    <property type="match status" value="1"/>
</dbReference>
<dbReference type="CDD" id="cd15733">
    <property type="entry name" value="FYVE_MTMR4"/>
    <property type="match status" value="1"/>
</dbReference>
<feature type="compositionally biased region" description="Basic and acidic residues" evidence="9">
    <location>
        <begin position="336"/>
        <end position="345"/>
    </location>
</feature>
<feature type="compositionally biased region" description="Basic residues" evidence="9">
    <location>
        <begin position="1072"/>
        <end position="1083"/>
    </location>
</feature>
<dbReference type="GO" id="GO:0017168">
    <property type="term" value="F:5-oxoprolinase (ATP-hydrolyzing) activity"/>
    <property type="evidence" value="ECO:0007669"/>
    <property type="project" value="TreeGrafter"/>
</dbReference>
<feature type="compositionally biased region" description="Polar residues" evidence="9">
    <location>
        <begin position="1807"/>
        <end position="1821"/>
    </location>
</feature>
<feature type="compositionally biased region" description="Polar residues" evidence="9">
    <location>
        <begin position="1020"/>
        <end position="1030"/>
    </location>
</feature>
<keyword evidence="5" id="KW-0863">Zinc-finger</keyword>
<feature type="compositionally biased region" description="Basic residues" evidence="9">
    <location>
        <begin position="1745"/>
        <end position="1756"/>
    </location>
</feature>
<sequence>MGLKFLLFTNQQQQQRSLRKARKIMEGSGGDGSPQSSMCMVKAAELFPKPTLEKEEETLCARFVHLDGESVRYLGGTDDGILALSNYRLFLQKSSTGAEVSVPLGLIESTQVRDLFHLIINCKDASTVKCSFATSEQCSEWHRRITLSIGVPETLEALFAFPFHAWASESPTLNQDNEWAGRLQRDGSLDDDFRREAERLQFDLQGAWRISQANADFKLCPSYPRLLLVPACISDDTLQNVASFRSSRRIPAVVWRHQRTGAVIARCSQPEVGWLGWRNSKDEQLLKALSDACSFDRGTQDRGSDGTRTVAPARTRHSSEASTEGSISSPPASPEGSHEEVEMDEPKKILIVDARSYTSAVTNRARGGGCECAEYYPSAEIQFMSLGNIHVIRKSFHALRQLCASQADIPNWLGLLERTLWLQHLSGLLAASMVVCHAIERNGRPVLVHCSDGWDRTPQIVATAQLCLDPYYRTIEGFRVLVEREWLSFGHKFADRCGHGPGSDETNERCPVFLQWLDCVHQIHRQFPCSFEFDMGYLIKLAQHSHSCLFGTFLCNTVKERQENSVPDRTFSVWPFLSGPIYKNHLYVPNRERVLWPAHNVRDLRLWTEVYLGSWGGGQQQPSSSEDYPGAALTGPSVTAVPIAASTGGDSSTAGDGGDSGSLGPVVNGTGPGQVAAGSAAEQNGSGSMTKTRSYSDIKEAINGPDSANGGAIASALARRSSDPNMTVDSSILSATSNHLMNQEESSNDSNFSSDREASPDPMLLLSGAEHHNRLLLSHPDPRNNATPLTTSSTFSIQHATQTLQSLTRELNQSDEDLENGILRKRPNGTTVTPLSSSSLFANGAVHESIVSVVASAAAAAIIPTATSSIVTTAPSSSSVVDGEESSYRFQPIVPELPTELSRGSPRTRCSPSSSPLIDEHQHQHQQRQLQCSPRHHRLAVNDIDENTSRIIKIESYRSTIGNDVPDGGGGGGGNLLLRATIGRPVASEDDLMMESVDLSTSTSVGFVVGGGGGGGLSADSTIGASSSPNGLETSGTTSSLSQNLWHGSIETSTDTLVPMDQYQPQRTTDQHHHHHHHHHHRAPVTSHTLSDVADEEVRSMHEGRHQLTNQPGMEEKGASIRIGGLASGSSNQHQQHAARTLTGLIAMNGGEGNRQPPVLTDVPKDDAFGDYYTAKTQTDDSNGCDFNSDSQNYDRQLSNQSSSMFSASDRSYVAGMSVASGTGPIDHPSLDRHVTDDRGGGGTSRVDAPVPSIASQLNPSNDSCKARANNSTTPPPSMLSSMMMAMDESIIIQPQFQQLEINGNGGKHHGSTVTTLAADGGGYASSTAATAGSLLQQQQLLLQQKERRRRHSSNSKADLMSPIKPTNGSISPSATHSRFSTPGARSLPLTPPSVPYAADRPPVATFSCPDGLAHALSEQNLRLQQIVYEHRQREEALQRELYATRLALLKKTCQHCCSSSVQQHYGNEDPVPGTINLSISSVASSLLATASSTITTTNTTTTGSAIATGMEVAAASAVVATIVTGCGSTSSEPYASNSISASRTMHLCHRQYGQESMAQQNDPMPFFISQLLVASPLEAPRSPPEAMDPPPLVDGAPPAPFWTSAHCQLILFSEDEENYGPAPSPAAREEEHERSTVIRGMDEEECRLREEFLKHHRLFTHTSRVCRTIRRFLERTKQKRRQWTPVGTLEVVDDRGEMQTPHHHIDSDYYGDEDSDGSDGELAVELETVRGKASKDSVPLRSRPCTRPHGLRRVRGVGDGVGGGDDDDHDDNDDALDEPLSSQLMVDSMNENASNCSWEAVDDRSAPSSGANSSQQMQYSSSGVGTSASVLWVPDHAVTRCTSCQMEFTLCRRKHHCRSCGQIFCAECSEYTAHLPDERFYQPVRLCGPCYQRISTITMATTTSSNSVPSVQHQYPSSSSYAASGSQTHGGGAITTSSMSLANGGSAFHSQRTLLAGGHPLHSLAASECKQQAVNGTAAGGESGVASRAPLRTNQKMASSFEGKYNFAIDRGGTFTDVLCITPDRSVRTLKLLSVDPANYADAPTEGIRRVLQQETAGRALTPDGLINTELIGWVRMGTTVATNALLERAGDPVALVVNKGFRDLLQIGNQARPNIFALNIEKPTNLYREVVEIGARIVPAQDGLCQLRDTDGWRRLGGASDSIYLEMVPLDEAEVRSALGAIRDTGIHSLAVALAHSYACPEHELRVGAIARELGFAYVTLSHQAMPMCRLVARGFTACAEAYLTPHVERYLDGFRAGFRDGLRGAEVLFMQSDGGLTRMEQFRGARAILSGPAGGVVGYAVTGVRDAGGIGALIGFDMGGTSTDVSRFAGTYEHVIESTTAGVTIQAPQLDINTVAAGGGSRLFFRSGLFVVGPESAGAHPGPTCYRKGGPLTVTDANLILGRLLPEYFPAIFGPAENEPLDYEATRAAFEVLRGEINEHLRSSASSSGSGNGRMTAETLSLEEVAMGFVRVANEAMCRPIRALTQARGYDTSRHVLACFGGAGGQHACSIARQLGMRRVVIHKYAGILSAYGMALADVVAEAQEPCGLELCPDNRARLKERLTALSARCVEQLERQGFRLDTNTIALEPYLHLRYEGTDCALMCAPDRVVETPDHTVYGFGDFGRTFRERYRSEFGFVLDGRRILVDDVRVRGCGRATLFDEPEELDEPTTAAPPLYAEKTTIAYFEGAGRLVTPVYDCSKLRYGTTLAGPAILIDKLSTIVVEPGARASVTRRGDLTIEIDDAAAGSASAVTVDERLDAVQLSIFNHRFMSIAEQMGRVLQRTAISTNIKERLDFSCALFGPDGGLVSNAPHIPVHLGAMQETVQYQLRVRGGTLKPGDVLLSNHPQAGGSHLPDLTVITPVFAPEEEEHEEKEGQGAGARQPVFFVASRGHHADIGGITPGSMPPHSTSLAQEGAAFRSFLLVDGGVFQEAAIIERLTRPAPDPIGAPGTRNLSDNLSDLRAQIAANQKGIALVTELIGAYGLRVVQAYMGHMQANAELAVREMLRQVATEARLRTGTSVLKAEQLMDDGTPIRLTVQIDEDAGSAVCDFTGTGVEVSGNCNAPRAITLSALIYCLRCLVGYDIPLNQGCLTPIRVIVPPGSILDPSEGAAVVGGNVLTSQRVVDTVLAAFRACAASQGCMNNVTIGEEGWGYYETVAGGSGAGPGWHGVGGVHTHMTNTRITDPEILELRYPIILQRFSLRDDASGGAGQYRGGEGVHRELLFRRPMTLSVLTERRTLRPYGMAGGEPGKPGLNLLVKHGGRTVNIGAKTAITVGPGDLFSMKTPGGGGYGPASEAADDTLPSGRDGGAMALNAMKAFTERGSVYEYRMAQESV</sequence>
<protein>
    <recommendedName>
        <fullName evidence="3">phosphatidylinositol-3,5-bisphosphate 3-phosphatase</fullName>
        <ecNumber evidence="3">3.1.3.95</ecNumber>
    </recommendedName>
    <alternativeName>
        <fullName evidence="8">Phosphatidylinositol-3,5-bisphosphate 3-phosphatase</fullName>
    </alternativeName>
</protein>
<reference evidence="10" key="2">
    <citation type="submission" date="2022-08" db="UniProtKB">
        <authorList>
            <consortium name="EnsemblMetazoa"/>
        </authorList>
    </citation>
    <scope>IDENTIFICATION</scope>
    <source>
        <strain evidence="10">STECLA/ALBI9_A</strain>
    </source>
</reference>
<dbReference type="VEuPathDB" id="VectorBase:AALB003402"/>
<feature type="region of interest" description="Disordered" evidence="9">
    <location>
        <begin position="1906"/>
        <end position="1930"/>
    </location>
</feature>
<dbReference type="InterPro" id="IPR003692">
    <property type="entry name" value="Hydantoinase_B"/>
</dbReference>
<feature type="compositionally biased region" description="Low complexity" evidence="9">
    <location>
        <begin position="1918"/>
        <end position="1927"/>
    </location>
</feature>
<evidence type="ECO:0000256" key="3">
    <source>
        <dbReference type="ARBA" id="ARBA00012903"/>
    </source>
</evidence>
<dbReference type="GO" id="GO:0052629">
    <property type="term" value="F:phosphatidylinositol-3,5-bisphosphate 3-phosphatase activity"/>
    <property type="evidence" value="ECO:0007669"/>
    <property type="project" value="UniProtKB-EC"/>
</dbReference>
<evidence type="ECO:0000256" key="4">
    <source>
        <dbReference type="ARBA" id="ARBA00022723"/>
    </source>
</evidence>
<feature type="region of interest" description="Disordered" evidence="9">
    <location>
        <begin position="1802"/>
        <end position="1821"/>
    </location>
</feature>
<evidence type="ECO:0000256" key="1">
    <source>
        <dbReference type="ARBA" id="ARBA00007471"/>
    </source>
</evidence>
<feature type="compositionally biased region" description="Polar residues" evidence="9">
    <location>
        <begin position="1175"/>
        <end position="1205"/>
    </location>
</feature>
<dbReference type="PROSITE" id="PS00383">
    <property type="entry name" value="TYR_PHOSPHATASE_1"/>
    <property type="match status" value="1"/>
</dbReference>
<dbReference type="Pfam" id="PF06602">
    <property type="entry name" value="Myotub-related"/>
    <property type="match status" value="1"/>
</dbReference>
<dbReference type="InterPro" id="IPR016130">
    <property type="entry name" value="Tyr_Pase_AS"/>
</dbReference>
<feature type="region of interest" description="Disordered" evidence="9">
    <location>
        <begin position="297"/>
        <end position="345"/>
    </location>
</feature>
<dbReference type="InterPro" id="IPR011011">
    <property type="entry name" value="Znf_FYVE_PHD"/>
</dbReference>
<dbReference type="VEuPathDB" id="VectorBase:AALB20_036842"/>
<feature type="region of interest" description="Disordered" evidence="9">
    <location>
        <begin position="898"/>
        <end position="924"/>
    </location>
</feature>
<dbReference type="SUPFAM" id="SSF52799">
    <property type="entry name" value="(Phosphotyrosine protein) phosphatases II"/>
    <property type="match status" value="1"/>
</dbReference>
<dbReference type="SMART" id="SM00064">
    <property type="entry name" value="FYVE"/>
    <property type="match status" value="1"/>
</dbReference>
<feature type="region of interest" description="Disordered" evidence="9">
    <location>
        <begin position="1174"/>
        <end position="1205"/>
    </location>
</feature>
<evidence type="ECO:0000256" key="7">
    <source>
        <dbReference type="ARBA" id="ARBA00023098"/>
    </source>
</evidence>
<feature type="region of interest" description="Disordered" evidence="9">
    <location>
        <begin position="1065"/>
        <end position="1117"/>
    </location>
</feature>
<feature type="region of interest" description="Disordered" evidence="9">
    <location>
        <begin position="1020"/>
        <end position="1044"/>
    </location>
</feature>
<feature type="compositionally biased region" description="Low complexity" evidence="9">
    <location>
        <begin position="1031"/>
        <end position="1042"/>
    </location>
</feature>
<dbReference type="InterPro" id="IPR008040">
    <property type="entry name" value="Hydant_A_N"/>
</dbReference>
<feature type="compositionally biased region" description="Polar residues" evidence="9">
    <location>
        <begin position="1254"/>
        <end position="1264"/>
    </location>
</feature>
<feature type="region of interest" description="Disordered" evidence="9">
    <location>
        <begin position="1696"/>
        <end position="1779"/>
    </location>
</feature>
<evidence type="ECO:0000256" key="8">
    <source>
        <dbReference type="ARBA" id="ARBA00032571"/>
    </source>
</evidence>
<dbReference type="GO" id="GO:0006749">
    <property type="term" value="P:glutathione metabolic process"/>
    <property type="evidence" value="ECO:0007669"/>
    <property type="project" value="TreeGrafter"/>
</dbReference>
<feature type="compositionally biased region" description="Acidic residues" evidence="9">
    <location>
        <begin position="1710"/>
        <end position="1725"/>
    </location>
</feature>
<dbReference type="Pfam" id="PF01968">
    <property type="entry name" value="Hydantoinase_A"/>
    <property type="match status" value="1"/>
</dbReference>
<dbReference type="VEuPathDB" id="VectorBase:AALB20_036591"/>
<feature type="compositionally biased region" description="Polar residues" evidence="9">
    <location>
        <begin position="1365"/>
        <end position="1381"/>
    </location>
</feature>
<dbReference type="STRING" id="7167.A0A182FA74"/>
<dbReference type="InterPro" id="IPR002821">
    <property type="entry name" value="Hydantoinase_A"/>
</dbReference>
<evidence type="ECO:0000256" key="9">
    <source>
        <dbReference type="SAM" id="MobiDB-lite"/>
    </source>
</evidence>
<feature type="region of interest" description="Disordered" evidence="9">
    <location>
        <begin position="1618"/>
        <end position="1637"/>
    </location>
</feature>
<dbReference type="PROSITE" id="PS50178">
    <property type="entry name" value="ZF_FYVE"/>
    <property type="match status" value="1"/>
</dbReference>
<feature type="compositionally biased region" description="Basic and acidic residues" evidence="9">
    <location>
        <begin position="1096"/>
        <end position="1106"/>
    </location>
</feature>
<feature type="compositionally biased region" description="Low complexity" evidence="9">
    <location>
        <begin position="744"/>
        <end position="753"/>
    </location>
</feature>
<feature type="compositionally biased region" description="Low complexity" evidence="9">
    <location>
        <begin position="902"/>
        <end position="916"/>
    </location>
</feature>
<feature type="region of interest" description="Disordered" evidence="9">
    <location>
        <begin position="1344"/>
        <end position="1391"/>
    </location>
</feature>
<proteinExistence type="inferred from homology"/>
<dbReference type="Pfam" id="PF01363">
    <property type="entry name" value="FYVE"/>
    <property type="match status" value="1"/>
</dbReference>
<feature type="compositionally biased region" description="Polar residues" evidence="9">
    <location>
        <begin position="681"/>
        <end position="693"/>
    </location>
</feature>
<dbReference type="EnsemblMetazoa" id="AALB003402-RA">
    <property type="protein sequence ID" value="AALB003402-PA"/>
    <property type="gene ID" value="AALB003402"/>
</dbReference>
<feature type="compositionally biased region" description="Basic and acidic residues" evidence="9">
    <location>
        <begin position="1229"/>
        <end position="1240"/>
    </location>
</feature>
<dbReference type="InterPro" id="IPR029021">
    <property type="entry name" value="Prot-tyrosine_phosphatase-like"/>
</dbReference>
<feature type="compositionally biased region" description="Basic and acidic residues" evidence="9">
    <location>
        <begin position="1628"/>
        <end position="1637"/>
    </location>
</feature>
<dbReference type="Pfam" id="PF05378">
    <property type="entry name" value="Hydant_A_N"/>
    <property type="match status" value="1"/>
</dbReference>
<keyword evidence="6" id="KW-0862">Zinc</keyword>
<evidence type="ECO:0000256" key="5">
    <source>
        <dbReference type="ARBA" id="ARBA00022771"/>
    </source>
</evidence>
<organism evidence="10 11">
    <name type="scientific">Anopheles albimanus</name>
    <name type="common">New world malaria mosquito</name>
    <dbReference type="NCBI Taxonomy" id="7167"/>
    <lineage>
        <taxon>Eukaryota</taxon>
        <taxon>Metazoa</taxon>
        <taxon>Ecdysozoa</taxon>
        <taxon>Arthropoda</taxon>
        <taxon>Hexapoda</taxon>
        <taxon>Insecta</taxon>
        <taxon>Pterygota</taxon>
        <taxon>Neoptera</taxon>
        <taxon>Endopterygota</taxon>
        <taxon>Diptera</taxon>
        <taxon>Nematocera</taxon>
        <taxon>Culicoidea</taxon>
        <taxon>Culicidae</taxon>
        <taxon>Anophelinae</taxon>
        <taxon>Anopheles</taxon>
    </lineage>
</organism>
<dbReference type="Pfam" id="PF02538">
    <property type="entry name" value="Hydantoinase_B"/>
    <property type="match status" value="1"/>
</dbReference>
<dbReference type="InterPro" id="IPR010569">
    <property type="entry name" value="Myotubularin-like_Pase_dom"/>
</dbReference>
<dbReference type="InterPro" id="IPR000306">
    <property type="entry name" value="Znf_FYVE"/>
</dbReference>
<feature type="compositionally biased region" description="Acidic residues" evidence="9">
    <location>
        <begin position="1765"/>
        <end position="1778"/>
    </location>
</feature>
<dbReference type="SUPFAM" id="SSF50729">
    <property type="entry name" value="PH domain-like"/>
    <property type="match status" value="1"/>
</dbReference>
<feature type="compositionally biased region" description="Low complexity" evidence="9">
    <location>
        <begin position="644"/>
        <end position="654"/>
    </location>
</feature>
<dbReference type="GO" id="GO:0006629">
    <property type="term" value="P:lipid metabolic process"/>
    <property type="evidence" value="ECO:0007669"/>
    <property type="project" value="UniProtKB-KW"/>
</dbReference>
<feature type="region of interest" description="Disordered" evidence="9">
    <location>
        <begin position="1218"/>
        <end position="1276"/>
    </location>
</feature>
<evidence type="ECO:0000313" key="11">
    <source>
        <dbReference type="Proteomes" id="UP000069272"/>
    </source>
</evidence>
<keyword evidence="11" id="KW-1185">Reference proteome</keyword>
<keyword evidence="4" id="KW-0479">Metal-binding</keyword>
<feature type="compositionally biased region" description="Low complexity" evidence="9">
    <location>
        <begin position="320"/>
        <end position="329"/>
    </location>
</feature>
<comment type="similarity">
    <text evidence="2">Belongs to the oxoprolinase family.</text>
</comment>
<name>A0A182FA74_ANOAL</name>
<evidence type="ECO:0000256" key="6">
    <source>
        <dbReference type="ARBA" id="ARBA00022833"/>
    </source>
</evidence>
<dbReference type="Proteomes" id="UP000069272">
    <property type="component" value="Chromosome 2R"/>
</dbReference>
<dbReference type="PANTHER" id="PTHR11365:SF2">
    <property type="entry name" value="5-OXOPROLINASE"/>
    <property type="match status" value="1"/>
</dbReference>
<keyword evidence="7" id="KW-0443">Lipid metabolism</keyword>
<reference evidence="10 11" key="1">
    <citation type="journal article" date="2017" name="G3 (Bethesda)">
        <title>The Physical Genome Mapping of Anopheles albimanus Corrected Scaffold Misassemblies and Identified Interarm Rearrangements in Genus Anopheles.</title>
        <authorList>
            <person name="Artemov G.N."/>
            <person name="Peery A.N."/>
            <person name="Jiang X."/>
            <person name="Tu Z."/>
            <person name="Stegniy V.N."/>
            <person name="Sharakhova M.V."/>
            <person name="Sharakhov I.V."/>
        </authorList>
    </citation>
    <scope>NUCLEOTIDE SEQUENCE [LARGE SCALE GENOMIC DNA]</scope>
    <source>
        <strain evidence="10 11">ALBI9_A</strain>
    </source>
</reference>
<evidence type="ECO:0000256" key="2">
    <source>
        <dbReference type="ARBA" id="ARBA00010403"/>
    </source>
</evidence>
<dbReference type="SMART" id="SM00404">
    <property type="entry name" value="PTPc_motif"/>
    <property type="match status" value="1"/>
</dbReference>
<dbReference type="InterPro" id="IPR045079">
    <property type="entry name" value="Oxoprolinase-like"/>
</dbReference>
<dbReference type="EC" id="3.1.3.95" evidence="3"/>
<dbReference type="PROSITE" id="PS51339">
    <property type="entry name" value="PPASE_MYOTUBULARIN"/>
    <property type="match status" value="1"/>
</dbReference>
<feature type="region of interest" description="Disordered" evidence="9">
    <location>
        <begin position="741"/>
        <end position="763"/>
    </location>
</feature>